<dbReference type="EC" id="2.5.1.75" evidence="10"/>
<evidence type="ECO:0000256" key="4">
    <source>
        <dbReference type="ARBA" id="ARBA00022679"/>
    </source>
</evidence>
<name>A0ABM7PPJ3_9BACT</name>
<dbReference type="PANTHER" id="PTHR11088:SF60">
    <property type="entry name" value="TRNA DIMETHYLALLYLTRANSFERASE"/>
    <property type="match status" value="1"/>
</dbReference>
<keyword evidence="4 10" id="KW-0808">Transferase</keyword>
<gene>
    <name evidence="10 14" type="primary">miaA</name>
    <name evidence="14" type="ORF">DSLASN_48570</name>
</gene>
<comment type="subunit">
    <text evidence="10">Monomer.</text>
</comment>
<organism evidence="14 15">
    <name type="scientific">Desulfoluna limicola</name>
    <dbReference type="NCBI Taxonomy" id="2810562"/>
    <lineage>
        <taxon>Bacteria</taxon>
        <taxon>Pseudomonadati</taxon>
        <taxon>Thermodesulfobacteriota</taxon>
        <taxon>Desulfobacteria</taxon>
        <taxon>Desulfobacterales</taxon>
        <taxon>Desulfolunaceae</taxon>
        <taxon>Desulfoluna</taxon>
    </lineage>
</organism>
<comment type="similarity">
    <text evidence="3 10 13">Belongs to the IPP transferase family.</text>
</comment>
<keyword evidence="6 10" id="KW-0547">Nucleotide-binding</keyword>
<comment type="caution">
    <text evidence="10">Lacks conserved residue(s) required for the propagation of feature annotation.</text>
</comment>
<dbReference type="Proteomes" id="UP001320148">
    <property type="component" value="Chromosome"/>
</dbReference>
<evidence type="ECO:0000256" key="13">
    <source>
        <dbReference type="RuleBase" id="RU003785"/>
    </source>
</evidence>
<evidence type="ECO:0000256" key="2">
    <source>
        <dbReference type="ARBA" id="ARBA00003213"/>
    </source>
</evidence>
<dbReference type="NCBIfam" id="TIGR00174">
    <property type="entry name" value="miaA"/>
    <property type="match status" value="1"/>
</dbReference>
<dbReference type="HAMAP" id="MF_00185">
    <property type="entry name" value="IPP_trans"/>
    <property type="match status" value="1"/>
</dbReference>
<evidence type="ECO:0000256" key="11">
    <source>
        <dbReference type="RuleBase" id="RU003783"/>
    </source>
</evidence>
<dbReference type="SUPFAM" id="SSF52540">
    <property type="entry name" value="P-loop containing nucleoside triphosphate hydrolases"/>
    <property type="match status" value="1"/>
</dbReference>
<evidence type="ECO:0000256" key="12">
    <source>
        <dbReference type="RuleBase" id="RU003784"/>
    </source>
</evidence>
<evidence type="ECO:0000256" key="10">
    <source>
        <dbReference type="HAMAP-Rule" id="MF_00185"/>
    </source>
</evidence>
<feature type="site" description="Interaction with substrate tRNA" evidence="10">
    <location>
        <position position="59"/>
    </location>
</feature>
<evidence type="ECO:0000256" key="8">
    <source>
        <dbReference type="ARBA" id="ARBA00022842"/>
    </source>
</evidence>
<evidence type="ECO:0000256" key="1">
    <source>
        <dbReference type="ARBA" id="ARBA00001946"/>
    </source>
</evidence>
<dbReference type="PANTHER" id="PTHR11088">
    <property type="entry name" value="TRNA DIMETHYLALLYLTRANSFERASE"/>
    <property type="match status" value="1"/>
</dbReference>
<dbReference type="InterPro" id="IPR027417">
    <property type="entry name" value="P-loop_NTPase"/>
</dbReference>
<comment type="catalytic activity">
    <reaction evidence="9 10 11">
        <text>adenosine(37) in tRNA + dimethylallyl diphosphate = N(6)-dimethylallyladenosine(37) in tRNA + diphosphate</text>
        <dbReference type="Rhea" id="RHEA:26482"/>
        <dbReference type="Rhea" id="RHEA-COMP:10162"/>
        <dbReference type="Rhea" id="RHEA-COMP:10375"/>
        <dbReference type="ChEBI" id="CHEBI:33019"/>
        <dbReference type="ChEBI" id="CHEBI:57623"/>
        <dbReference type="ChEBI" id="CHEBI:74411"/>
        <dbReference type="ChEBI" id="CHEBI:74415"/>
        <dbReference type="EC" id="2.5.1.75"/>
    </reaction>
</comment>
<evidence type="ECO:0000313" key="15">
    <source>
        <dbReference type="Proteomes" id="UP001320148"/>
    </source>
</evidence>
<keyword evidence="5 10" id="KW-0819">tRNA processing</keyword>
<dbReference type="Gene3D" id="1.10.20.140">
    <property type="match status" value="1"/>
</dbReference>
<reference evidence="14 15" key="1">
    <citation type="submission" date="2021-02" db="EMBL/GenBank/DDBJ databases">
        <title>Complete genome of Desulfoluna sp. strain ASN36.</title>
        <authorList>
            <person name="Takahashi A."/>
            <person name="Kojima H."/>
            <person name="Fukui M."/>
        </authorList>
    </citation>
    <scope>NUCLEOTIDE SEQUENCE [LARGE SCALE GENOMIC DNA]</scope>
    <source>
        <strain evidence="14 15">ASN36</strain>
    </source>
</reference>
<comment type="cofactor">
    <cofactor evidence="1 10">
        <name>Mg(2+)</name>
        <dbReference type="ChEBI" id="CHEBI:18420"/>
    </cofactor>
</comment>
<dbReference type="EMBL" id="AP024488">
    <property type="protein sequence ID" value="BCS99225.1"/>
    <property type="molecule type" value="Genomic_DNA"/>
</dbReference>
<keyword evidence="8 10" id="KW-0460">Magnesium</keyword>
<evidence type="ECO:0000256" key="3">
    <source>
        <dbReference type="ARBA" id="ARBA00005842"/>
    </source>
</evidence>
<accession>A0ABM7PPJ3</accession>
<evidence type="ECO:0000256" key="5">
    <source>
        <dbReference type="ARBA" id="ARBA00022694"/>
    </source>
</evidence>
<sequence>MDIGTAKPTAEEQRLATHHMIDVVDPDEHYDAALFAAQADDVIASLGGKGVLPVVAGGTGLYVKALIHGLSEAIPSDKGVSQRLEAEVSELGSAALHARLAQVDPDYAAKISGNDPARIVRALSVYEVTGKPLSAHHAEHAFAESRYEALKICLFSDRETLYDRINRRVDLMVEEGLLDEVRGLLAKGYHRGLKSMGSIGYRHMVEHLEDGVSWEETIRLLKRDTRRFAKRQLTWFRSDAEMTWLAPGDHDGLFSAVEEFII</sequence>
<keyword evidence="7 10" id="KW-0067">ATP-binding</keyword>
<protein>
    <recommendedName>
        <fullName evidence="10">tRNA dimethylallyltransferase</fullName>
        <ecNumber evidence="10">2.5.1.75</ecNumber>
    </recommendedName>
    <alternativeName>
        <fullName evidence="10">Dimethylallyl diphosphate:tRNA dimethylallyltransferase</fullName>
        <shortName evidence="10">DMAPP:tRNA dimethylallyltransferase</shortName>
        <shortName evidence="10">DMATase</shortName>
    </alternativeName>
    <alternativeName>
        <fullName evidence="10">Isopentenyl-diphosphate:tRNA isopentenyltransferase</fullName>
        <shortName evidence="10">IPP transferase</shortName>
        <shortName evidence="10">IPPT</shortName>
        <shortName evidence="10">IPTase</shortName>
    </alternativeName>
</protein>
<comment type="function">
    <text evidence="2 10 12">Catalyzes the transfer of a dimethylallyl group onto the adenine at position 37 in tRNAs that read codons beginning with uridine, leading to the formation of N6-(dimethylallyl)adenosine (i(6)A).</text>
</comment>
<dbReference type="InterPro" id="IPR018022">
    <property type="entry name" value="IPT"/>
</dbReference>
<evidence type="ECO:0000256" key="7">
    <source>
        <dbReference type="ARBA" id="ARBA00022840"/>
    </source>
</evidence>
<evidence type="ECO:0000256" key="9">
    <source>
        <dbReference type="ARBA" id="ARBA00049563"/>
    </source>
</evidence>
<proteinExistence type="inferred from homology"/>
<dbReference type="InterPro" id="IPR039657">
    <property type="entry name" value="Dimethylallyltransferase"/>
</dbReference>
<dbReference type="Pfam" id="PF01715">
    <property type="entry name" value="IPPT"/>
    <property type="match status" value="1"/>
</dbReference>
<evidence type="ECO:0000256" key="6">
    <source>
        <dbReference type="ARBA" id="ARBA00022741"/>
    </source>
</evidence>
<evidence type="ECO:0000313" key="14">
    <source>
        <dbReference type="EMBL" id="BCS99225.1"/>
    </source>
</evidence>
<keyword evidence="15" id="KW-1185">Reference proteome</keyword>
<dbReference type="Gene3D" id="3.40.50.300">
    <property type="entry name" value="P-loop containing nucleotide triphosphate hydrolases"/>
    <property type="match status" value="1"/>
</dbReference>